<evidence type="ECO:0000313" key="2">
    <source>
        <dbReference type="Proteomes" id="UP001162164"/>
    </source>
</evidence>
<dbReference type="EMBL" id="JAPWTJ010000041">
    <property type="protein sequence ID" value="KAJ8984300.1"/>
    <property type="molecule type" value="Genomic_DNA"/>
</dbReference>
<gene>
    <name evidence="1" type="ORF">NQ317_012270</name>
</gene>
<sequence length="88" mass="10541">MKMNKKLVQKRRKRKPVIYELPTLNKIEAAVAQDENLPKLSHKLHLRTMHEINFHHLKRNRKSLLIKKKRNCVMGKKLFGKVKKVSEF</sequence>
<evidence type="ECO:0000313" key="1">
    <source>
        <dbReference type="EMBL" id="KAJ8984300.1"/>
    </source>
</evidence>
<proteinExistence type="predicted"/>
<reference evidence="1" key="1">
    <citation type="journal article" date="2023" name="Insect Mol. Biol.">
        <title>Genome sequencing provides insights into the evolution of gene families encoding plant cell wall-degrading enzymes in longhorned beetles.</title>
        <authorList>
            <person name="Shin N.R."/>
            <person name="Okamura Y."/>
            <person name="Kirsch R."/>
            <person name="Pauchet Y."/>
        </authorList>
    </citation>
    <scope>NUCLEOTIDE SEQUENCE</scope>
    <source>
        <strain evidence="1">MMC_N1</strain>
    </source>
</reference>
<organism evidence="1 2">
    <name type="scientific">Molorchus minor</name>
    <dbReference type="NCBI Taxonomy" id="1323400"/>
    <lineage>
        <taxon>Eukaryota</taxon>
        <taxon>Metazoa</taxon>
        <taxon>Ecdysozoa</taxon>
        <taxon>Arthropoda</taxon>
        <taxon>Hexapoda</taxon>
        <taxon>Insecta</taxon>
        <taxon>Pterygota</taxon>
        <taxon>Neoptera</taxon>
        <taxon>Endopterygota</taxon>
        <taxon>Coleoptera</taxon>
        <taxon>Polyphaga</taxon>
        <taxon>Cucujiformia</taxon>
        <taxon>Chrysomeloidea</taxon>
        <taxon>Cerambycidae</taxon>
        <taxon>Lamiinae</taxon>
        <taxon>Monochamini</taxon>
        <taxon>Molorchus</taxon>
    </lineage>
</organism>
<protein>
    <submittedName>
        <fullName evidence="1">Uncharacterized protein</fullName>
    </submittedName>
</protein>
<accession>A0ABQ9K1Y2</accession>
<dbReference type="Proteomes" id="UP001162164">
    <property type="component" value="Unassembled WGS sequence"/>
</dbReference>
<comment type="caution">
    <text evidence="1">The sequence shown here is derived from an EMBL/GenBank/DDBJ whole genome shotgun (WGS) entry which is preliminary data.</text>
</comment>
<keyword evidence="2" id="KW-1185">Reference proteome</keyword>
<name>A0ABQ9K1Y2_9CUCU</name>